<organism evidence="1 2">
    <name type="scientific">Paenibacillus konkukensis</name>
    <dbReference type="NCBI Taxonomy" id="2020716"/>
    <lineage>
        <taxon>Bacteria</taxon>
        <taxon>Bacillati</taxon>
        <taxon>Bacillota</taxon>
        <taxon>Bacilli</taxon>
        <taxon>Bacillales</taxon>
        <taxon>Paenibacillaceae</taxon>
        <taxon>Paenibacillus</taxon>
    </lineage>
</organism>
<proteinExistence type="predicted"/>
<accession>A0ABY4RS08</accession>
<reference evidence="1" key="1">
    <citation type="submission" date="2018-02" db="EMBL/GenBank/DDBJ databases">
        <authorList>
            <person name="Kim S.-K."/>
            <person name="Jung H.-I."/>
            <person name="Lee S.-W."/>
        </authorList>
    </citation>
    <scope>NUCLEOTIDE SEQUENCE</scope>
    <source>
        <strain evidence="1">SK3146</strain>
    </source>
</reference>
<dbReference type="EMBL" id="CP027059">
    <property type="protein sequence ID" value="UQZ84529.1"/>
    <property type="molecule type" value="Genomic_DNA"/>
</dbReference>
<keyword evidence="2" id="KW-1185">Reference proteome</keyword>
<gene>
    <name evidence="1" type="ORF">SK3146_03784</name>
</gene>
<evidence type="ECO:0000313" key="1">
    <source>
        <dbReference type="EMBL" id="UQZ84529.1"/>
    </source>
</evidence>
<protein>
    <submittedName>
        <fullName evidence="1">Uncharacterized protein</fullName>
    </submittedName>
</protein>
<reference evidence="1" key="2">
    <citation type="journal article" date="2021" name="J Anim Sci Technol">
        <title>Complete genome sequence of Paenibacillus konkukensis sp. nov. SK3146 as a potential probiotic strain.</title>
        <authorList>
            <person name="Jung H.I."/>
            <person name="Park S."/>
            <person name="Niu K.M."/>
            <person name="Lee S.W."/>
            <person name="Kothari D."/>
            <person name="Yi K.J."/>
            <person name="Kim S.K."/>
        </authorList>
    </citation>
    <scope>NUCLEOTIDE SEQUENCE</scope>
    <source>
        <strain evidence="1">SK3146</strain>
    </source>
</reference>
<name>A0ABY4RS08_9BACL</name>
<evidence type="ECO:0000313" key="2">
    <source>
        <dbReference type="Proteomes" id="UP001057134"/>
    </source>
</evidence>
<dbReference type="Proteomes" id="UP001057134">
    <property type="component" value="Chromosome"/>
</dbReference>
<sequence>MNRISSHLEQVDWIGKLADLKLAHYQNSLIVSALIEVLVEKGIITAQDIAAMSEQLDAAFTPESGL</sequence>